<proteinExistence type="predicted"/>
<organism evidence="1 2">
    <name type="scientific">Acuticoccus sediminis</name>
    <dbReference type="NCBI Taxonomy" id="2184697"/>
    <lineage>
        <taxon>Bacteria</taxon>
        <taxon>Pseudomonadati</taxon>
        <taxon>Pseudomonadota</taxon>
        <taxon>Alphaproteobacteria</taxon>
        <taxon>Hyphomicrobiales</taxon>
        <taxon>Amorphaceae</taxon>
        <taxon>Acuticoccus</taxon>
    </lineage>
</organism>
<sequence>MERVLKEYQLRWDAAHVRQQCEAFAKGQTHEISCLRGRRDWDAIEAMVPDELWGMPRKKVRPYYLALQEEDDGYKAALDYCREVGAIPKGWVR</sequence>
<reference evidence="1 2" key="1">
    <citation type="submission" date="2018-05" db="EMBL/GenBank/DDBJ databases">
        <title>Acuticoccus sediminis sp. nov., isolated from deep-sea sediment of Indian Ocean.</title>
        <authorList>
            <person name="Liu X."/>
            <person name="Lai Q."/>
            <person name="Du Y."/>
            <person name="Sun F."/>
            <person name="Zhang X."/>
            <person name="Wang S."/>
            <person name="Shao Z."/>
        </authorList>
    </citation>
    <scope>NUCLEOTIDE SEQUENCE [LARGE SCALE GENOMIC DNA]</scope>
    <source>
        <strain evidence="1 2">PTG4-2</strain>
    </source>
</reference>
<evidence type="ECO:0000313" key="2">
    <source>
        <dbReference type="Proteomes" id="UP000249590"/>
    </source>
</evidence>
<comment type="caution">
    <text evidence="1">The sequence shown here is derived from an EMBL/GenBank/DDBJ whole genome shotgun (WGS) entry which is preliminary data.</text>
</comment>
<name>A0A8B2ND15_9HYPH</name>
<keyword evidence="2" id="KW-1185">Reference proteome</keyword>
<accession>A0A8B2ND15</accession>
<dbReference type="Proteomes" id="UP000249590">
    <property type="component" value="Unassembled WGS sequence"/>
</dbReference>
<protein>
    <submittedName>
        <fullName evidence="1">Uncharacterized protein</fullName>
    </submittedName>
</protein>
<dbReference type="AlphaFoldDB" id="A0A8B2ND15"/>
<gene>
    <name evidence="1" type="ORF">DLJ53_32655</name>
</gene>
<evidence type="ECO:0000313" key="1">
    <source>
        <dbReference type="EMBL" id="RAH96258.1"/>
    </source>
</evidence>
<dbReference type="EMBL" id="QHHQ01000014">
    <property type="protein sequence ID" value="RAH96258.1"/>
    <property type="molecule type" value="Genomic_DNA"/>
</dbReference>